<proteinExistence type="inferred from homology"/>
<dbReference type="PANTHER" id="PTHR45758">
    <property type="entry name" value="MITOFERRIN-1-RELATED"/>
    <property type="match status" value="1"/>
</dbReference>
<accession>A0AAE0S071</accession>
<evidence type="ECO:0000256" key="13">
    <source>
        <dbReference type="RuleBase" id="RU000488"/>
    </source>
</evidence>
<feature type="repeat" description="Solcar" evidence="12">
    <location>
        <begin position="200"/>
        <end position="291"/>
    </location>
</feature>
<name>A0AAE0S071_9BIVA</name>
<evidence type="ECO:0000256" key="10">
    <source>
        <dbReference type="ARBA" id="ARBA00023128"/>
    </source>
</evidence>
<dbReference type="PANTHER" id="PTHR45758:SF20">
    <property type="entry name" value="MITOFERRIN-2"/>
    <property type="match status" value="1"/>
</dbReference>
<keyword evidence="8" id="KW-0408">Iron</keyword>
<keyword evidence="3 13" id="KW-0813">Transport</keyword>
<dbReference type="AlphaFoldDB" id="A0AAE0S071"/>
<evidence type="ECO:0000256" key="7">
    <source>
        <dbReference type="ARBA" id="ARBA00022989"/>
    </source>
</evidence>
<dbReference type="PROSITE" id="PS50920">
    <property type="entry name" value="SOLCAR"/>
    <property type="match status" value="3"/>
</dbReference>
<evidence type="ECO:0000256" key="2">
    <source>
        <dbReference type="ARBA" id="ARBA00006375"/>
    </source>
</evidence>
<reference evidence="14" key="2">
    <citation type="journal article" date="2021" name="Genome Biol. Evol.">
        <title>Developing a high-quality reference genome for a parasitic bivalve with doubly uniparental inheritance (Bivalvia: Unionida).</title>
        <authorList>
            <person name="Smith C.H."/>
        </authorList>
    </citation>
    <scope>NUCLEOTIDE SEQUENCE</scope>
    <source>
        <strain evidence="14">CHS0354</strain>
        <tissue evidence="14">Mantle</tissue>
    </source>
</reference>
<comment type="similarity">
    <text evidence="2 13">Belongs to the mitochondrial carrier (TC 2.A.29) family.</text>
</comment>
<dbReference type="FunFam" id="1.50.40.10:FF:000029">
    <property type="entry name" value="Solute carrier family 25 member 28"/>
    <property type="match status" value="1"/>
</dbReference>
<evidence type="ECO:0000256" key="9">
    <source>
        <dbReference type="ARBA" id="ARBA00023065"/>
    </source>
</evidence>
<dbReference type="GO" id="GO:0015093">
    <property type="term" value="F:ferrous iron transmembrane transporter activity"/>
    <property type="evidence" value="ECO:0007669"/>
    <property type="project" value="TreeGrafter"/>
</dbReference>
<keyword evidence="7" id="KW-1133">Transmembrane helix</keyword>
<keyword evidence="11 12" id="KW-0472">Membrane</keyword>
<evidence type="ECO:0000256" key="12">
    <source>
        <dbReference type="PROSITE-ProRule" id="PRU00282"/>
    </source>
</evidence>
<dbReference type="EMBL" id="JAEAOA010000947">
    <property type="protein sequence ID" value="KAK3582755.1"/>
    <property type="molecule type" value="Genomic_DNA"/>
</dbReference>
<protein>
    <submittedName>
        <fullName evidence="14">Uncharacterized protein</fullName>
    </submittedName>
</protein>
<evidence type="ECO:0000313" key="14">
    <source>
        <dbReference type="EMBL" id="KAK3582755.1"/>
    </source>
</evidence>
<gene>
    <name evidence="14" type="ORF">CHS0354_015279</name>
</gene>
<keyword evidence="6" id="KW-0999">Mitochondrion inner membrane</keyword>
<keyword evidence="5 12" id="KW-0812">Transmembrane</keyword>
<evidence type="ECO:0000256" key="4">
    <source>
        <dbReference type="ARBA" id="ARBA00022496"/>
    </source>
</evidence>
<evidence type="ECO:0000313" key="15">
    <source>
        <dbReference type="Proteomes" id="UP001195483"/>
    </source>
</evidence>
<keyword evidence="10" id="KW-0496">Mitochondrion</keyword>
<evidence type="ECO:0000256" key="3">
    <source>
        <dbReference type="ARBA" id="ARBA00022448"/>
    </source>
</evidence>
<dbReference type="SUPFAM" id="SSF103506">
    <property type="entry name" value="Mitochondrial carrier"/>
    <property type="match status" value="1"/>
</dbReference>
<evidence type="ECO:0000256" key="1">
    <source>
        <dbReference type="ARBA" id="ARBA00004448"/>
    </source>
</evidence>
<dbReference type="InterPro" id="IPR018108">
    <property type="entry name" value="MCP_transmembrane"/>
</dbReference>
<dbReference type="GO" id="GO:0048250">
    <property type="term" value="P:iron import into the mitochondrion"/>
    <property type="evidence" value="ECO:0007669"/>
    <property type="project" value="TreeGrafter"/>
</dbReference>
<feature type="repeat" description="Solcar" evidence="12">
    <location>
        <begin position="109"/>
        <end position="193"/>
    </location>
</feature>
<evidence type="ECO:0000256" key="11">
    <source>
        <dbReference type="ARBA" id="ARBA00023136"/>
    </source>
</evidence>
<sequence length="318" mass="35230">MDSEDPYESLPPSTTVLTHMLAGAAAGVGEHCIMYPVDCVKTRMQSIVPDPKANYRSVADALFKIVRHEGIWNTMRGVNVVVGSAGPAHAMYFACYEKLKTVLSGGKQGNHLAHGTAGCMATLLHDAVMNPAEVVKQRMQMYDSPYKTSLQCATSVYREEGLRAFYRSYTTQLSMNIPFQSVHFMIYEFSQDLLNKERNYDPKTHMLSGAVAGAFAATLTMPLDVCKTLLNTQEHCARTHVSYINGMMAAIRTIYEFQGFSGFFRGLQARVVFQMPATAISWSVYEFFKYLLAKNNPDDNYLKVGGISVQAASSATSR</sequence>
<dbReference type="Proteomes" id="UP001195483">
    <property type="component" value="Unassembled WGS sequence"/>
</dbReference>
<reference evidence="14" key="1">
    <citation type="journal article" date="2021" name="Genome Biol. Evol.">
        <title>A High-Quality Reference Genome for a Parasitic Bivalve with Doubly Uniparental Inheritance (Bivalvia: Unionida).</title>
        <authorList>
            <person name="Smith C.H."/>
        </authorList>
    </citation>
    <scope>NUCLEOTIDE SEQUENCE</scope>
    <source>
        <strain evidence="14">CHS0354</strain>
    </source>
</reference>
<reference evidence="14" key="3">
    <citation type="submission" date="2023-05" db="EMBL/GenBank/DDBJ databases">
        <authorList>
            <person name="Smith C.H."/>
        </authorList>
    </citation>
    <scope>NUCLEOTIDE SEQUENCE</scope>
    <source>
        <strain evidence="14">CHS0354</strain>
        <tissue evidence="14">Mantle</tissue>
    </source>
</reference>
<comment type="caution">
    <text evidence="14">The sequence shown here is derived from an EMBL/GenBank/DDBJ whole genome shotgun (WGS) entry which is preliminary data.</text>
</comment>
<keyword evidence="15" id="KW-1185">Reference proteome</keyword>
<comment type="subcellular location">
    <subcellularLocation>
        <location evidence="1">Mitochondrion inner membrane</location>
        <topology evidence="1">Multi-pass membrane protein</topology>
    </subcellularLocation>
</comment>
<evidence type="ECO:0000256" key="6">
    <source>
        <dbReference type="ARBA" id="ARBA00022792"/>
    </source>
</evidence>
<dbReference type="InterPro" id="IPR023395">
    <property type="entry name" value="MCP_dom_sf"/>
</dbReference>
<feature type="repeat" description="Solcar" evidence="12">
    <location>
        <begin position="14"/>
        <end position="102"/>
    </location>
</feature>
<dbReference type="GO" id="GO:0005743">
    <property type="term" value="C:mitochondrial inner membrane"/>
    <property type="evidence" value="ECO:0007669"/>
    <property type="project" value="UniProtKB-SubCell"/>
</dbReference>
<evidence type="ECO:0000256" key="8">
    <source>
        <dbReference type="ARBA" id="ARBA00023004"/>
    </source>
</evidence>
<keyword evidence="9" id="KW-0406">Ion transport</keyword>
<organism evidence="14 15">
    <name type="scientific">Potamilus streckersoni</name>
    <dbReference type="NCBI Taxonomy" id="2493646"/>
    <lineage>
        <taxon>Eukaryota</taxon>
        <taxon>Metazoa</taxon>
        <taxon>Spiralia</taxon>
        <taxon>Lophotrochozoa</taxon>
        <taxon>Mollusca</taxon>
        <taxon>Bivalvia</taxon>
        <taxon>Autobranchia</taxon>
        <taxon>Heteroconchia</taxon>
        <taxon>Palaeoheterodonta</taxon>
        <taxon>Unionida</taxon>
        <taxon>Unionoidea</taxon>
        <taxon>Unionidae</taxon>
        <taxon>Ambleminae</taxon>
        <taxon>Lampsilini</taxon>
        <taxon>Potamilus</taxon>
    </lineage>
</organism>
<dbReference type="Gene3D" id="1.50.40.10">
    <property type="entry name" value="Mitochondrial carrier domain"/>
    <property type="match status" value="2"/>
</dbReference>
<dbReference type="Pfam" id="PF00153">
    <property type="entry name" value="Mito_carr"/>
    <property type="match status" value="3"/>
</dbReference>
<evidence type="ECO:0000256" key="5">
    <source>
        <dbReference type="ARBA" id="ARBA00022692"/>
    </source>
</evidence>
<keyword evidence="4" id="KW-0410">Iron transport</keyword>